<evidence type="ECO:0000313" key="3">
    <source>
        <dbReference type="Proteomes" id="UP000189670"/>
    </source>
</evidence>
<evidence type="ECO:0000313" key="2">
    <source>
        <dbReference type="EMBL" id="ETR65897.1"/>
    </source>
</evidence>
<gene>
    <name evidence="2" type="ORF">OMM_05877</name>
</gene>
<dbReference type="AlphaFoldDB" id="A0A1V1NTI8"/>
<proteinExistence type="predicted"/>
<feature type="domain" description="Transposase (putative) YhgA-like" evidence="1">
    <location>
        <begin position="4"/>
        <end position="133"/>
    </location>
</feature>
<dbReference type="Proteomes" id="UP000189670">
    <property type="component" value="Unassembled WGS sequence"/>
</dbReference>
<protein>
    <submittedName>
        <fullName evidence="2">Transposase YhgA family protein</fullName>
    </submittedName>
</protein>
<dbReference type="Pfam" id="PF04754">
    <property type="entry name" value="Transposase_31"/>
    <property type="match status" value="1"/>
</dbReference>
<sequence>MGLFQLLGYVVRISEREREINAGERKARRVENINNGFPENDGIKKECISVVLPVIIYHGEKEWNVDDNLSALYCNPDSFSHYIPEFNYELVDFSTLKNHQIQGNVHLQVTILLMNHYYSDQFDDIFEQALISLVNEVDDWSTIQFIAVITLYSSSHKSRGQQWIQSTIEKTYPKIFGEKGGLIMEGVSNIWIDQGLEKGRNCMKNMLIDALKIKFNNVSQPIGNFIQSIKDEEMLQRLHREILLCNNMYEFQHRLESIRVS</sequence>
<comment type="caution">
    <text evidence="2">The sequence shown here is derived from an EMBL/GenBank/DDBJ whole genome shotgun (WGS) entry which is preliminary data.</text>
</comment>
<accession>A0A1V1NTI8</accession>
<name>A0A1V1NTI8_9BACT</name>
<evidence type="ECO:0000259" key="1">
    <source>
        <dbReference type="Pfam" id="PF04754"/>
    </source>
</evidence>
<dbReference type="InterPro" id="IPR006842">
    <property type="entry name" value="Transposase_31"/>
</dbReference>
<dbReference type="EMBL" id="ATBP01002402">
    <property type="protein sequence ID" value="ETR65897.1"/>
    <property type="molecule type" value="Genomic_DNA"/>
</dbReference>
<reference evidence="3" key="1">
    <citation type="submission" date="2012-11" db="EMBL/GenBank/DDBJ databases">
        <authorList>
            <person name="Lucero-Rivera Y.E."/>
            <person name="Tovar-Ramirez D."/>
        </authorList>
    </citation>
    <scope>NUCLEOTIDE SEQUENCE [LARGE SCALE GENOMIC DNA]</scope>
    <source>
        <strain evidence="3">Araruama</strain>
    </source>
</reference>
<organism evidence="2 3">
    <name type="scientific">Candidatus Magnetoglobus multicellularis str. Araruama</name>
    <dbReference type="NCBI Taxonomy" id="890399"/>
    <lineage>
        <taxon>Bacteria</taxon>
        <taxon>Pseudomonadati</taxon>
        <taxon>Thermodesulfobacteriota</taxon>
        <taxon>Desulfobacteria</taxon>
        <taxon>Desulfobacterales</taxon>
        <taxon>Desulfobacteraceae</taxon>
        <taxon>Candidatus Magnetoglobus</taxon>
    </lineage>
</organism>